<dbReference type="InterPro" id="IPR010982">
    <property type="entry name" value="Lambda_DNA-bd_dom_sf"/>
</dbReference>
<organism evidence="6 7">
    <name type="scientific">Kineococcus radiotolerans</name>
    <dbReference type="NCBI Taxonomy" id="131568"/>
    <lineage>
        <taxon>Bacteria</taxon>
        <taxon>Bacillati</taxon>
        <taxon>Actinomycetota</taxon>
        <taxon>Actinomycetes</taxon>
        <taxon>Kineosporiales</taxon>
        <taxon>Kineosporiaceae</taxon>
        <taxon>Kineococcus</taxon>
    </lineage>
</organism>
<dbReference type="RefSeq" id="WP_183392573.1">
    <property type="nucleotide sequence ID" value="NZ_JACHVY010000004.1"/>
</dbReference>
<evidence type="ECO:0000256" key="4">
    <source>
        <dbReference type="SAM" id="MobiDB-lite"/>
    </source>
</evidence>
<dbReference type="InterPro" id="IPR046335">
    <property type="entry name" value="LacI/GalR-like_sensor"/>
</dbReference>
<name>A0A7W4TPV3_KINRA</name>
<dbReference type="SMART" id="SM00354">
    <property type="entry name" value="HTH_LACI"/>
    <property type="match status" value="1"/>
</dbReference>
<dbReference type="GO" id="GO:0003700">
    <property type="term" value="F:DNA-binding transcription factor activity"/>
    <property type="evidence" value="ECO:0007669"/>
    <property type="project" value="TreeGrafter"/>
</dbReference>
<keyword evidence="1" id="KW-0805">Transcription regulation</keyword>
<feature type="domain" description="HTH lacI-type" evidence="5">
    <location>
        <begin position="19"/>
        <end position="73"/>
    </location>
</feature>
<comment type="caution">
    <text evidence="6">The sequence shown here is derived from an EMBL/GenBank/DDBJ whole genome shotgun (WGS) entry which is preliminary data.</text>
</comment>
<evidence type="ECO:0000256" key="2">
    <source>
        <dbReference type="ARBA" id="ARBA00023125"/>
    </source>
</evidence>
<accession>A0A7W4TPV3</accession>
<feature type="region of interest" description="Disordered" evidence="4">
    <location>
        <begin position="335"/>
        <end position="359"/>
    </location>
</feature>
<sequence length="359" mass="37970">MSAESAPRGEAPEAEGRLPVLADVAQLAGVSQQTVSRVVRGSPSVARRTRERVEAAIAELGYRPNIAARTLVTRRSHRIGVVAADTSLYGAATTLAGIQEAARAEGYAVSLVMLPDLSAAGISTALEELRAQYVDGAIAVVPQDAAQDAVRAADAAFPCVLAPGLDGAGVPDAYWAEVAAAREATHHLLDLGHPTVHHVAGPPDWAESRARATGWRTALVERLRVVPRPVRGDWSAQSGYTAVGDLPLEEVSALFVGNDQMAAGVLRALADRGRRVPDEVSVVGFDDVPEARFYFPPLTTVHQDFTEIGWRCVRVLLGRLHDRVVEPGPVTSTLVVRSSTAPPPAQRVAGRPGDQALRG</sequence>
<dbReference type="CDD" id="cd01392">
    <property type="entry name" value="HTH_LacI"/>
    <property type="match status" value="1"/>
</dbReference>
<reference evidence="6 7" key="1">
    <citation type="submission" date="2020-08" db="EMBL/GenBank/DDBJ databases">
        <title>The Agave Microbiome: Exploring the role of microbial communities in plant adaptations to desert environments.</title>
        <authorList>
            <person name="Partida-Martinez L.P."/>
        </authorList>
    </citation>
    <scope>NUCLEOTIDE SEQUENCE [LARGE SCALE GENOMIC DNA]</scope>
    <source>
        <strain evidence="6 7">AS2.23</strain>
    </source>
</reference>
<dbReference type="Proteomes" id="UP000533269">
    <property type="component" value="Unassembled WGS sequence"/>
</dbReference>
<keyword evidence="2 6" id="KW-0238">DNA-binding</keyword>
<dbReference type="PROSITE" id="PS50932">
    <property type="entry name" value="HTH_LACI_2"/>
    <property type="match status" value="1"/>
</dbReference>
<dbReference type="Pfam" id="PF13377">
    <property type="entry name" value="Peripla_BP_3"/>
    <property type="match status" value="1"/>
</dbReference>
<dbReference type="AlphaFoldDB" id="A0A7W4TPV3"/>
<dbReference type="SUPFAM" id="SSF47413">
    <property type="entry name" value="lambda repressor-like DNA-binding domains"/>
    <property type="match status" value="1"/>
</dbReference>
<evidence type="ECO:0000313" key="7">
    <source>
        <dbReference type="Proteomes" id="UP000533269"/>
    </source>
</evidence>
<dbReference type="Gene3D" id="3.40.50.2300">
    <property type="match status" value="2"/>
</dbReference>
<dbReference type="PANTHER" id="PTHR30146">
    <property type="entry name" value="LACI-RELATED TRANSCRIPTIONAL REPRESSOR"/>
    <property type="match status" value="1"/>
</dbReference>
<evidence type="ECO:0000256" key="1">
    <source>
        <dbReference type="ARBA" id="ARBA00023015"/>
    </source>
</evidence>
<dbReference type="SUPFAM" id="SSF53822">
    <property type="entry name" value="Periplasmic binding protein-like I"/>
    <property type="match status" value="1"/>
</dbReference>
<dbReference type="CDD" id="cd01574">
    <property type="entry name" value="PBP1_LacI"/>
    <property type="match status" value="1"/>
</dbReference>
<evidence type="ECO:0000313" key="6">
    <source>
        <dbReference type="EMBL" id="MBB2902915.1"/>
    </source>
</evidence>
<reference evidence="6 7" key="2">
    <citation type="submission" date="2020-08" db="EMBL/GenBank/DDBJ databases">
        <authorList>
            <person name="Partida-Martinez L."/>
            <person name="Huntemann M."/>
            <person name="Clum A."/>
            <person name="Wang J."/>
            <person name="Palaniappan K."/>
            <person name="Ritter S."/>
            <person name="Chen I.-M."/>
            <person name="Stamatis D."/>
            <person name="Reddy T."/>
            <person name="O'Malley R."/>
            <person name="Daum C."/>
            <person name="Shapiro N."/>
            <person name="Ivanova N."/>
            <person name="Kyrpides N."/>
            <person name="Woyke T."/>
        </authorList>
    </citation>
    <scope>NUCLEOTIDE SEQUENCE [LARGE SCALE GENOMIC DNA]</scope>
    <source>
        <strain evidence="6 7">AS2.23</strain>
    </source>
</reference>
<dbReference type="EMBL" id="JACHVY010000004">
    <property type="protein sequence ID" value="MBB2902915.1"/>
    <property type="molecule type" value="Genomic_DNA"/>
</dbReference>
<dbReference type="Pfam" id="PF00356">
    <property type="entry name" value="LacI"/>
    <property type="match status" value="1"/>
</dbReference>
<dbReference type="PANTHER" id="PTHR30146:SF153">
    <property type="entry name" value="LACTOSE OPERON REPRESSOR"/>
    <property type="match status" value="1"/>
</dbReference>
<evidence type="ECO:0000259" key="5">
    <source>
        <dbReference type="PROSITE" id="PS50932"/>
    </source>
</evidence>
<protein>
    <submittedName>
        <fullName evidence="6">DNA-binding LacI/PurR family transcriptional regulator</fullName>
    </submittedName>
</protein>
<dbReference type="Gene3D" id="1.10.260.40">
    <property type="entry name" value="lambda repressor-like DNA-binding domains"/>
    <property type="match status" value="1"/>
</dbReference>
<proteinExistence type="predicted"/>
<evidence type="ECO:0000256" key="3">
    <source>
        <dbReference type="ARBA" id="ARBA00023163"/>
    </source>
</evidence>
<keyword evidence="3" id="KW-0804">Transcription</keyword>
<dbReference type="PROSITE" id="PS00356">
    <property type="entry name" value="HTH_LACI_1"/>
    <property type="match status" value="1"/>
</dbReference>
<dbReference type="InterPro" id="IPR000843">
    <property type="entry name" value="HTH_LacI"/>
</dbReference>
<dbReference type="GO" id="GO:0000976">
    <property type="term" value="F:transcription cis-regulatory region binding"/>
    <property type="evidence" value="ECO:0007669"/>
    <property type="project" value="TreeGrafter"/>
</dbReference>
<gene>
    <name evidence="6" type="ORF">FHR75_003751</name>
</gene>
<dbReference type="InterPro" id="IPR028082">
    <property type="entry name" value="Peripla_BP_I"/>
</dbReference>